<comment type="similarity">
    <text evidence="9">Belongs to the FtsQ/DivIB family. FtsQ subfamily.</text>
</comment>
<reference evidence="12" key="1">
    <citation type="submission" date="2021-03" db="EMBL/GenBank/DDBJ databases">
        <title>Characterization of a novel Integrative Conjugative Element in Glaesserella parasuis.</title>
        <authorList>
            <person name="Hu G."/>
            <person name="Sun H."/>
        </authorList>
    </citation>
    <scope>NUCLEOTIDE SEQUENCE</scope>
    <source>
        <strain evidence="12">GHP1807</strain>
    </source>
</reference>
<comment type="subunit">
    <text evidence="9">Part of a complex composed of FtsB, FtsL and FtsQ.</text>
</comment>
<feature type="domain" description="POTRA" evidence="10">
    <location>
        <begin position="59"/>
        <end position="129"/>
    </location>
</feature>
<dbReference type="Pfam" id="PF03799">
    <property type="entry name" value="FtsQ_DivIB_C"/>
    <property type="match status" value="1"/>
</dbReference>
<dbReference type="RefSeq" id="WP_021111561.1">
    <property type="nucleotide sequence ID" value="NZ_CBCRUP010000001.1"/>
</dbReference>
<accession>A0A143CFE5</accession>
<keyword evidence="3 9" id="KW-0997">Cell inner membrane</keyword>
<dbReference type="Gene3D" id="3.40.50.11690">
    <property type="entry name" value="Cell division protein FtsQ/DivIB"/>
    <property type="match status" value="1"/>
</dbReference>
<dbReference type="Pfam" id="PF08478">
    <property type="entry name" value="POTRA_1"/>
    <property type="match status" value="1"/>
</dbReference>
<evidence type="ECO:0000256" key="5">
    <source>
        <dbReference type="ARBA" id="ARBA00022692"/>
    </source>
</evidence>
<evidence type="ECO:0000256" key="3">
    <source>
        <dbReference type="ARBA" id="ARBA00022519"/>
    </source>
</evidence>
<gene>
    <name evidence="9" type="primary">ftsQ</name>
    <name evidence="12" type="ORF">J1G54_04475</name>
    <name evidence="11" type="ORF">N5925_03140</name>
    <name evidence="13" type="ORF">QBL01_08970</name>
</gene>
<evidence type="ECO:0000313" key="12">
    <source>
        <dbReference type="EMBL" id="QSX17784.1"/>
    </source>
</evidence>
<dbReference type="InterPro" id="IPR013685">
    <property type="entry name" value="POTRA_FtsQ_type"/>
</dbReference>
<dbReference type="InterPro" id="IPR005548">
    <property type="entry name" value="Cell_div_FtsQ/DivIB_C"/>
</dbReference>
<keyword evidence="7 9" id="KW-0472">Membrane</keyword>
<dbReference type="PANTHER" id="PTHR35851:SF1">
    <property type="entry name" value="CELL DIVISION PROTEIN FTSQ"/>
    <property type="match status" value="1"/>
</dbReference>
<dbReference type="EMBL" id="JAODIR010000010">
    <property type="protein sequence ID" value="MDD2167617.1"/>
    <property type="molecule type" value="Genomic_DNA"/>
</dbReference>
<dbReference type="InterPro" id="IPR026579">
    <property type="entry name" value="FtsQ"/>
</dbReference>
<dbReference type="PANTHER" id="PTHR35851">
    <property type="entry name" value="CELL DIVISION PROTEIN FTSQ"/>
    <property type="match status" value="1"/>
</dbReference>
<reference evidence="13" key="3">
    <citation type="submission" date="2023-04" db="EMBL/GenBank/DDBJ databases">
        <title>Molecular characterization of the Integrative and Conjugative elements harboring multidrug-resistance gene from Glaesserella (Haemophilus) parasuis.</title>
        <authorList>
            <person name="Che Y."/>
            <person name="Zhou L."/>
        </authorList>
    </citation>
    <scope>NUCLEOTIDE SEQUENCE</scope>
    <source>
        <strain evidence="13">Z44</strain>
    </source>
</reference>
<evidence type="ECO:0000256" key="9">
    <source>
        <dbReference type="HAMAP-Rule" id="MF_00911"/>
    </source>
</evidence>
<keyword evidence="6 9" id="KW-1133">Transmembrane helix</keyword>
<dbReference type="AlphaFoldDB" id="A0A143CFE5"/>
<evidence type="ECO:0000256" key="8">
    <source>
        <dbReference type="ARBA" id="ARBA00023306"/>
    </source>
</evidence>
<keyword evidence="8 9" id="KW-0131">Cell cycle</keyword>
<dbReference type="GO" id="GO:0043093">
    <property type="term" value="P:FtsZ-dependent cytokinesis"/>
    <property type="evidence" value="ECO:0007669"/>
    <property type="project" value="UniProtKB-UniRule"/>
</dbReference>
<evidence type="ECO:0000256" key="1">
    <source>
        <dbReference type="ARBA" id="ARBA00004370"/>
    </source>
</evidence>
<keyword evidence="2 9" id="KW-1003">Cell membrane</keyword>
<evidence type="ECO:0000259" key="10">
    <source>
        <dbReference type="PROSITE" id="PS51779"/>
    </source>
</evidence>
<keyword evidence="5 9" id="KW-0812">Transmembrane</keyword>
<dbReference type="Proteomes" id="UP001222296">
    <property type="component" value="Chromosome"/>
</dbReference>
<dbReference type="EMBL" id="CP121769">
    <property type="protein sequence ID" value="WGE09380.1"/>
    <property type="molecule type" value="Genomic_DNA"/>
</dbReference>
<evidence type="ECO:0000256" key="4">
    <source>
        <dbReference type="ARBA" id="ARBA00022618"/>
    </source>
</evidence>
<dbReference type="GO" id="GO:0005886">
    <property type="term" value="C:plasma membrane"/>
    <property type="evidence" value="ECO:0007669"/>
    <property type="project" value="UniProtKB-SubCell"/>
</dbReference>
<dbReference type="PROSITE" id="PS51779">
    <property type="entry name" value="POTRA"/>
    <property type="match status" value="1"/>
</dbReference>
<dbReference type="Proteomes" id="UP000662736">
    <property type="component" value="Chromosome"/>
</dbReference>
<dbReference type="Gene3D" id="3.10.20.310">
    <property type="entry name" value="membrane protein fhac"/>
    <property type="match status" value="1"/>
</dbReference>
<proteinExistence type="inferred from homology"/>
<dbReference type="InterPro" id="IPR045335">
    <property type="entry name" value="FtsQ_C_sf"/>
</dbReference>
<dbReference type="HAMAP" id="MF_00911">
    <property type="entry name" value="FtsQ_subfam"/>
    <property type="match status" value="1"/>
</dbReference>
<reference evidence="11" key="2">
    <citation type="submission" date="2022-09" db="EMBL/GenBank/DDBJ databases">
        <title>Molecular characterization of Glaesserella parasuis strains circulating in commercial swine farms using whole-genome sequencing.</title>
        <authorList>
            <person name="Mugabi R."/>
            <person name="Clavijo M."/>
            <person name="Li G."/>
        </authorList>
    </citation>
    <scope>NUCLEOTIDE SEQUENCE</scope>
    <source>
        <strain evidence="11">0435-53</strain>
    </source>
</reference>
<keyword evidence="4 9" id="KW-0132">Cell division</keyword>
<dbReference type="Proteomes" id="UP001148834">
    <property type="component" value="Unassembled WGS sequence"/>
</dbReference>
<evidence type="ECO:0000256" key="2">
    <source>
        <dbReference type="ARBA" id="ARBA00022475"/>
    </source>
</evidence>
<evidence type="ECO:0000313" key="11">
    <source>
        <dbReference type="EMBL" id="MDD2167617.1"/>
    </source>
</evidence>
<dbReference type="InterPro" id="IPR034746">
    <property type="entry name" value="POTRA"/>
</dbReference>
<comment type="function">
    <text evidence="9">Essential cell division protein. May link together the upstream cell division proteins, which are predominantly cytoplasmic, with the downstream cell division proteins, which are predominantly periplasmic. May control correct divisome assembly.</text>
</comment>
<protein>
    <recommendedName>
        <fullName evidence="9">Cell division protein FtsQ</fullName>
    </recommendedName>
</protein>
<evidence type="ECO:0000313" key="13">
    <source>
        <dbReference type="EMBL" id="WGE09380.1"/>
    </source>
</evidence>
<organism evidence="11 14">
    <name type="scientific">Glaesserella parasuis</name>
    <name type="common">Haemophilus parasuis</name>
    <dbReference type="NCBI Taxonomy" id="738"/>
    <lineage>
        <taxon>Bacteria</taxon>
        <taxon>Pseudomonadati</taxon>
        <taxon>Pseudomonadota</taxon>
        <taxon>Gammaproteobacteria</taxon>
        <taxon>Pasteurellales</taxon>
        <taxon>Pasteurellaceae</taxon>
        <taxon>Glaesserella</taxon>
    </lineage>
</organism>
<sequence>MVAVMRKKPTSVIRTQASKPKYPINWFVFVKPIVVLLCFGMAYAIYTNWSSLLASLDRTPIRSYALTHKTQFTTNNDIREVLAKAPLLKGYFEQDIQEIKEKFLTISWIRDVSVRKVYPDKLSITLLEHRPAAVWNNNQYVSVQGKVFSLPKDRFDNTGLPILYGPDAESKVVLEAWDKIKADLKSRNLGLHSIAMDSRGAWSIRLDNGVELKLGRGEWLSKIDRFVTIFPEIDIPEGKRLSYVDLRYEHGASVGFSNQ</sequence>
<dbReference type="EMBL" id="CP071491">
    <property type="protein sequence ID" value="QSX17784.1"/>
    <property type="molecule type" value="Genomic_DNA"/>
</dbReference>
<feature type="transmembrane region" description="Helical" evidence="9">
    <location>
        <begin position="24"/>
        <end position="46"/>
    </location>
</feature>
<evidence type="ECO:0000256" key="6">
    <source>
        <dbReference type="ARBA" id="ARBA00022989"/>
    </source>
</evidence>
<name>A0A143CFE5_GLAPU</name>
<dbReference type="GO" id="GO:0032153">
    <property type="term" value="C:cell division site"/>
    <property type="evidence" value="ECO:0007669"/>
    <property type="project" value="UniProtKB-UniRule"/>
</dbReference>
<dbReference type="GO" id="GO:0090529">
    <property type="term" value="P:cell septum assembly"/>
    <property type="evidence" value="ECO:0007669"/>
    <property type="project" value="InterPro"/>
</dbReference>
<evidence type="ECO:0000256" key="7">
    <source>
        <dbReference type="ARBA" id="ARBA00023136"/>
    </source>
</evidence>
<comment type="subcellular location">
    <subcellularLocation>
        <location evidence="9">Cell inner membrane</location>
        <topology evidence="9">Single-pass type II membrane protein</topology>
    </subcellularLocation>
    <subcellularLocation>
        <location evidence="1">Membrane</location>
    </subcellularLocation>
    <text evidence="9">Localizes to the division septum.</text>
</comment>
<evidence type="ECO:0000313" key="14">
    <source>
        <dbReference type="Proteomes" id="UP001148834"/>
    </source>
</evidence>